<evidence type="ECO:0000313" key="2">
    <source>
        <dbReference type="EMBL" id="SMP36570.1"/>
    </source>
</evidence>
<accession>A0ABY1PLM6</accession>
<protein>
    <submittedName>
        <fullName evidence="2">Formiminoglutamase</fullName>
    </submittedName>
</protein>
<dbReference type="Pfam" id="PF05013">
    <property type="entry name" value="FGase"/>
    <property type="match status" value="1"/>
</dbReference>
<evidence type="ECO:0000313" key="3">
    <source>
        <dbReference type="Proteomes" id="UP001157914"/>
    </source>
</evidence>
<proteinExistence type="predicted"/>
<keyword evidence="3" id="KW-1185">Reference proteome</keyword>
<sequence>MILVDEGQSPLILCLPHSGSDIPGVVAKRLNATGRLQADIAWRLEMVFDLNKSLDATVIRSSISRYVIDLDQDPSLKAADPTSSGLCPVTTLDGKRIYNENEEPGPIEIEQRSLLFVTPFQRALGQQIDRLMRQHRRIVLIDCQSMRSHIKGVTDKGLPYVSVGSGGGVTCHQNVRNLLAGSFTGQQGVTISVDDVTKGGHIIKTFGRPERGIHAASILLAQRSYLRHESPPFEPDKARIARLQALLSDGLSRLIDWTALEDLESVSVLPPEGVHEDTPDRQTTNEPQNSELDQASDNKVLAGPEFPKAQASRVSQVEAGPVQPLLVAE</sequence>
<dbReference type="InterPro" id="IPR007709">
    <property type="entry name" value="N-FG_amidohydro"/>
</dbReference>
<name>A0ABY1PLM6_9HYPH</name>
<dbReference type="SUPFAM" id="SSF53187">
    <property type="entry name" value="Zn-dependent exopeptidases"/>
    <property type="match status" value="1"/>
</dbReference>
<dbReference type="Proteomes" id="UP001157914">
    <property type="component" value="Unassembled WGS sequence"/>
</dbReference>
<feature type="compositionally biased region" description="Polar residues" evidence="1">
    <location>
        <begin position="281"/>
        <end position="297"/>
    </location>
</feature>
<dbReference type="EMBL" id="FXTT01000007">
    <property type="protein sequence ID" value="SMP36570.1"/>
    <property type="molecule type" value="Genomic_DNA"/>
</dbReference>
<organism evidence="2 3">
    <name type="scientific">Roseibium denhamense</name>
    <dbReference type="NCBI Taxonomy" id="76305"/>
    <lineage>
        <taxon>Bacteria</taxon>
        <taxon>Pseudomonadati</taxon>
        <taxon>Pseudomonadota</taxon>
        <taxon>Alphaproteobacteria</taxon>
        <taxon>Hyphomicrobiales</taxon>
        <taxon>Stappiaceae</taxon>
        <taxon>Roseibium</taxon>
    </lineage>
</organism>
<comment type="caution">
    <text evidence="2">The sequence shown here is derived from an EMBL/GenBank/DDBJ whole genome shotgun (WGS) entry which is preliminary data.</text>
</comment>
<gene>
    <name evidence="2" type="ORF">SAMN06265374_4199</name>
</gene>
<dbReference type="Gene3D" id="3.40.630.40">
    <property type="entry name" value="Zn-dependent exopeptidases"/>
    <property type="match status" value="1"/>
</dbReference>
<feature type="region of interest" description="Disordered" evidence="1">
    <location>
        <begin position="268"/>
        <end position="329"/>
    </location>
</feature>
<evidence type="ECO:0000256" key="1">
    <source>
        <dbReference type="SAM" id="MobiDB-lite"/>
    </source>
</evidence>
<dbReference type="RefSeq" id="WP_155192459.1">
    <property type="nucleotide sequence ID" value="NZ_BAAAEA010000005.1"/>
</dbReference>
<reference evidence="2 3" key="1">
    <citation type="submission" date="2017-05" db="EMBL/GenBank/DDBJ databases">
        <authorList>
            <person name="Varghese N."/>
            <person name="Submissions S."/>
        </authorList>
    </citation>
    <scope>NUCLEOTIDE SEQUENCE [LARGE SCALE GENOMIC DNA]</scope>
    <source>
        <strain evidence="2 3">DSM 15949</strain>
    </source>
</reference>